<reference evidence="2" key="2">
    <citation type="submission" date="2015-01" db="EMBL/GenBank/DDBJ databases">
        <title>Evolutionary Origins and Diversification of the Mycorrhizal Mutualists.</title>
        <authorList>
            <consortium name="DOE Joint Genome Institute"/>
            <consortium name="Mycorrhizal Genomics Consortium"/>
            <person name="Kohler A."/>
            <person name="Kuo A."/>
            <person name="Nagy L.G."/>
            <person name="Floudas D."/>
            <person name="Copeland A."/>
            <person name="Barry K.W."/>
            <person name="Cichocki N."/>
            <person name="Veneault-Fourrey C."/>
            <person name="LaButti K."/>
            <person name="Lindquist E.A."/>
            <person name="Lipzen A."/>
            <person name="Lundell T."/>
            <person name="Morin E."/>
            <person name="Murat C."/>
            <person name="Riley R."/>
            <person name="Ohm R."/>
            <person name="Sun H."/>
            <person name="Tunlid A."/>
            <person name="Henrissat B."/>
            <person name="Grigoriev I.V."/>
            <person name="Hibbett D.S."/>
            <person name="Martin F."/>
        </authorList>
    </citation>
    <scope>NUCLEOTIDE SEQUENCE [LARGE SCALE GENOMIC DNA]</scope>
    <source>
        <strain evidence="2">h7</strain>
    </source>
</reference>
<evidence type="ECO:0000313" key="2">
    <source>
        <dbReference type="Proteomes" id="UP000053424"/>
    </source>
</evidence>
<dbReference type="HOGENOM" id="CLU_1349077_0_0_1"/>
<evidence type="ECO:0000313" key="1">
    <source>
        <dbReference type="EMBL" id="KIM39382.1"/>
    </source>
</evidence>
<keyword evidence="2" id="KW-1185">Reference proteome</keyword>
<dbReference type="AlphaFoldDB" id="A0A0C2YEC4"/>
<name>A0A0C2YEC4_HEBCY</name>
<dbReference type="Proteomes" id="UP000053424">
    <property type="component" value="Unassembled WGS sequence"/>
</dbReference>
<reference evidence="1 2" key="1">
    <citation type="submission" date="2014-04" db="EMBL/GenBank/DDBJ databases">
        <authorList>
            <consortium name="DOE Joint Genome Institute"/>
            <person name="Kuo A."/>
            <person name="Gay G."/>
            <person name="Dore J."/>
            <person name="Kohler A."/>
            <person name="Nagy L.G."/>
            <person name="Floudas D."/>
            <person name="Copeland A."/>
            <person name="Barry K.W."/>
            <person name="Cichocki N."/>
            <person name="Veneault-Fourrey C."/>
            <person name="LaButti K."/>
            <person name="Lindquist E.A."/>
            <person name="Lipzen A."/>
            <person name="Lundell T."/>
            <person name="Morin E."/>
            <person name="Murat C."/>
            <person name="Sun H."/>
            <person name="Tunlid A."/>
            <person name="Henrissat B."/>
            <person name="Grigoriev I.V."/>
            <person name="Hibbett D.S."/>
            <person name="Martin F."/>
            <person name="Nordberg H.P."/>
            <person name="Cantor M.N."/>
            <person name="Hua S.X."/>
        </authorList>
    </citation>
    <scope>NUCLEOTIDE SEQUENCE [LARGE SCALE GENOMIC DNA]</scope>
    <source>
        <strain evidence="2">h7</strain>
    </source>
</reference>
<protein>
    <submittedName>
        <fullName evidence="1">Uncharacterized protein</fullName>
    </submittedName>
</protein>
<organism evidence="1 2">
    <name type="scientific">Hebeloma cylindrosporum</name>
    <dbReference type="NCBI Taxonomy" id="76867"/>
    <lineage>
        <taxon>Eukaryota</taxon>
        <taxon>Fungi</taxon>
        <taxon>Dikarya</taxon>
        <taxon>Basidiomycota</taxon>
        <taxon>Agaricomycotina</taxon>
        <taxon>Agaricomycetes</taxon>
        <taxon>Agaricomycetidae</taxon>
        <taxon>Agaricales</taxon>
        <taxon>Agaricineae</taxon>
        <taxon>Hymenogastraceae</taxon>
        <taxon>Hebeloma</taxon>
    </lineage>
</organism>
<proteinExistence type="predicted"/>
<dbReference type="OrthoDB" id="3357519at2759"/>
<sequence length="203" mass="22886">MRSCIRCGWIDSEAPCVILQGGPCPPCRERAAIHDQIKPLEEQIAKLKAKEHMLGSAINTFHDPFTSKFPPEIASHILRFSLPTLTDDQCERNFVRGPATQSPVQTEWAAPLKLGWVCRRWRQLAWATPDLWTTLYVGITPSISLSTAESLTGLLSEWLGRSRALPLTIHFFQNEGSDSHQMIIPTPTTPGWPRAWKSRYAQL</sequence>
<gene>
    <name evidence="1" type="ORF">M413DRAFT_198590</name>
</gene>
<dbReference type="EMBL" id="KN831786">
    <property type="protein sequence ID" value="KIM39382.1"/>
    <property type="molecule type" value="Genomic_DNA"/>
</dbReference>
<accession>A0A0C2YEC4</accession>